<evidence type="ECO:0000313" key="10">
    <source>
        <dbReference type="EMBL" id="KAK2710699.1"/>
    </source>
</evidence>
<evidence type="ECO:0000256" key="5">
    <source>
        <dbReference type="ARBA" id="ARBA00023242"/>
    </source>
</evidence>
<evidence type="ECO:0000313" key="11">
    <source>
        <dbReference type="Proteomes" id="UP001187531"/>
    </source>
</evidence>
<evidence type="ECO:0000256" key="2">
    <source>
        <dbReference type="ARBA" id="ARBA00022763"/>
    </source>
</evidence>
<feature type="domain" description="XLF-like coiled-coil region" evidence="9">
    <location>
        <begin position="136"/>
        <end position="182"/>
    </location>
</feature>
<organism evidence="10 11">
    <name type="scientific">Artemia franciscana</name>
    <name type="common">Brine shrimp</name>
    <name type="synonym">Artemia sanfranciscana</name>
    <dbReference type="NCBI Taxonomy" id="6661"/>
    <lineage>
        <taxon>Eukaryota</taxon>
        <taxon>Metazoa</taxon>
        <taxon>Ecdysozoa</taxon>
        <taxon>Arthropoda</taxon>
        <taxon>Crustacea</taxon>
        <taxon>Branchiopoda</taxon>
        <taxon>Anostraca</taxon>
        <taxon>Artemiidae</taxon>
        <taxon>Artemia</taxon>
    </lineage>
</organism>
<evidence type="ECO:0000256" key="1">
    <source>
        <dbReference type="ARBA" id="ARBA00004123"/>
    </source>
</evidence>
<dbReference type="GO" id="GO:0006303">
    <property type="term" value="P:double-strand break repair via nonhomologous end joining"/>
    <property type="evidence" value="ECO:0007669"/>
    <property type="project" value="TreeGrafter"/>
</dbReference>
<keyword evidence="11" id="KW-1185">Reference proteome</keyword>
<comment type="caution">
    <text evidence="10">The sequence shown here is derived from an EMBL/GenBank/DDBJ whole genome shotgun (WGS) entry which is preliminary data.</text>
</comment>
<protein>
    <recommendedName>
        <fullName evidence="7">Non-homologous end-joining factor 1</fullName>
    </recommendedName>
</protein>
<feature type="non-terminal residue" evidence="10">
    <location>
        <position position="231"/>
    </location>
</feature>
<gene>
    <name evidence="10" type="ORF">QYM36_012019</name>
</gene>
<evidence type="ECO:0000256" key="6">
    <source>
        <dbReference type="ARBA" id="ARBA00025747"/>
    </source>
</evidence>
<dbReference type="Gene3D" id="1.10.287.450">
    <property type="entry name" value="Helix hairpin bin"/>
    <property type="match status" value="1"/>
</dbReference>
<dbReference type="AlphaFoldDB" id="A0AA88L2E8"/>
<proteinExistence type="inferred from homology"/>
<dbReference type="InterPro" id="IPR038051">
    <property type="entry name" value="XRCC4-like_N_sf"/>
</dbReference>
<evidence type="ECO:0000259" key="8">
    <source>
        <dbReference type="Pfam" id="PF09302"/>
    </source>
</evidence>
<evidence type="ECO:0000256" key="4">
    <source>
        <dbReference type="ARBA" id="ARBA00023204"/>
    </source>
</evidence>
<evidence type="ECO:0000256" key="7">
    <source>
        <dbReference type="ARBA" id="ARBA00044529"/>
    </source>
</evidence>
<dbReference type="GO" id="GO:0032807">
    <property type="term" value="C:DNA ligase IV complex"/>
    <property type="evidence" value="ECO:0007669"/>
    <property type="project" value="TreeGrafter"/>
</dbReference>
<dbReference type="InterPro" id="IPR015381">
    <property type="entry name" value="XLF-like_N"/>
</dbReference>
<feature type="domain" description="XLF-like N-terminal" evidence="8">
    <location>
        <begin position="23"/>
        <end position="129"/>
    </location>
</feature>
<keyword evidence="5" id="KW-0539">Nucleus</keyword>
<dbReference type="Gene3D" id="2.170.210.10">
    <property type="entry name" value="DNA double-strand break repair and VJ recombination XRCC4, N-terminal"/>
    <property type="match status" value="1"/>
</dbReference>
<evidence type="ECO:0000256" key="3">
    <source>
        <dbReference type="ARBA" id="ARBA00023125"/>
    </source>
</evidence>
<dbReference type="Pfam" id="PF09302">
    <property type="entry name" value="XLF"/>
    <property type="match status" value="1"/>
</dbReference>
<keyword evidence="2" id="KW-0227">DNA damage</keyword>
<dbReference type="InterPro" id="IPR052287">
    <property type="entry name" value="NHEJ_factor"/>
</dbReference>
<sequence length="231" mass="26980">MLRSLIHHRIRYYLILRKIEMTPWVKWSESSDLCFKFSSAESSYSISFTNLSCVWKEEKTDDEISQKSENLNPSIEASNKRITSIVGSVVNDEKARQSSYVYLSEDGNRKLVIKMEQRLENLPFVWEFEPELQTKEQLKEDIVLPLLYSLVEMEYRERELIHIIKRKDAEIEDYKATGAKVSRKQLETKPFEESKFGESLSGIHRVGLQSPSDIFSKSSPNIFCKISRLIV</sequence>
<dbReference type="Proteomes" id="UP001187531">
    <property type="component" value="Unassembled WGS sequence"/>
</dbReference>
<dbReference type="GO" id="GO:0045027">
    <property type="term" value="F:DNA end binding"/>
    <property type="evidence" value="ECO:0007669"/>
    <property type="project" value="TreeGrafter"/>
</dbReference>
<dbReference type="InterPro" id="IPR053829">
    <property type="entry name" value="XLF-like_CC"/>
</dbReference>
<reference evidence="10" key="1">
    <citation type="submission" date="2023-07" db="EMBL/GenBank/DDBJ databases">
        <title>Chromosome-level genome assembly of Artemia franciscana.</title>
        <authorList>
            <person name="Jo E."/>
        </authorList>
    </citation>
    <scope>NUCLEOTIDE SEQUENCE</scope>
    <source>
        <tissue evidence="10">Whole body</tissue>
    </source>
</reference>
<dbReference type="PANTHER" id="PTHR32235">
    <property type="entry name" value="NON-HOMOLOGOUS END-JOINING FACTOR 1"/>
    <property type="match status" value="1"/>
</dbReference>
<accession>A0AA88L2E8</accession>
<dbReference type="EMBL" id="JAVRJZ010000016">
    <property type="protein sequence ID" value="KAK2710699.1"/>
    <property type="molecule type" value="Genomic_DNA"/>
</dbReference>
<evidence type="ECO:0000259" key="9">
    <source>
        <dbReference type="Pfam" id="PF21928"/>
    </source>
</evidence>
<keyword evidence="3" id="KW-0238">DNA-binding</keyword>
<comment type="similarity">
    <text evidence="6">Belongs to the XRCC4-XLF family. XLF subfamily.</text>
</comment>
<comment type="subcellular location">
    <subcellularLocation>
        <location evidence="1">Nucleus</location>
    </subcellularLocation>
</comment>
<name>A0AA88L2E8_ARTSF</name>
<keyword evidence="4" id="KW-0234">DNA repair</keyword>
<dbReference type="Pfam" id="PF21928">
    <property type="entry name" value="XLF_CC"/>
    <property type="match status" value="1"/>
</dbReference>
<dbReference type="PANTHER" id="PTHR32235:SF1">
    <property type="entry name" value="NON-HOMOLOGOUS END-JOINING FACTOR 1"/>
    <property type="match status" value="1"/>
</dbReference>